<accession>A0A1B6FE23</accession>
<dbReference type="EMBL" id="GECZ01006901">
    <property type="protein sequence ID" value="JAS62868.1"/>
    <property type="molecule type" value="Transcribed_RNA"/>
</dbReference>
<evidence type="ECO:0000313" key="2">
    <source>
        <dbReference type="EMBL" id="JAS62868.1"/>
    </source>
</evidence>
<feature type="non-terminal residue" evidence="1">
    <location>
        <position position="1"/>
    </location>
</feature>
<gene>
    <name evidence="1" type="ORF">g.40963</name>
    <name evidence="2" type="ORF">g.40965</name>
</gene>
<evidence type="ECO:0000313" key="1">
    <source>
        <dbReference type="EMBL" id="JAS48354.1"/>
    </source>
</evidence>
<sequence length="195" mass="22609">DLLYSSVLEVWRLRLENGNLQRNICDVQTRNKKLCCIIWQIELPVSILKPASDWKILVDFSNRHYQFPEEIAVTDLCPDITAYSSNTKQLIMIELTVPWETNIPQQHLYKTNKYFDLETAARLKGFSTQLFAVEIGARGLPSKSMYDFLKKLALGRKRLKECLNHMSKEALNASYLLWVRRKDSWKVGEGNVVAT</sequence>
<dbReference type="AlphaFoldDB" id="A0A1B6FE23"/>
<name>A0A1B6FE23_9HEMI</name>
<protein>
    <submittedName>
        <fullName evidence="1">Uncharacterized protein</fullName>
    </submittedName>
</protein>
<reference evidence="1" key="1">
    <citation type="submission" date="2015-11" db="EMBL/GenBank/DDBJ databases">
        <title>De novo transcriptome assembly of four potential Pierce s Disease insect vectors from Arizona vineyards.</title>
        <authorList>
            <person name="Tassone E.E."/>
        </authorList>
    </citation>
    <scope>NUCLEOTIDE SEQUENCE</scope>
</reference>
<dbReference type="EMBL" id="GECZ01021415">
    <property type="protein sequence ID" value="JAS48354.1"/>
    <property type="molecule type" value="Transcribed_RNA"/>
</dbReference>
<proteinExistence type="predicted"/>
<organism evidence="1">
    <name type="scientific">Cuerna arida</name>
    <dbReference type="NCBI Taxonomy" id="1464854"/>
    <lineage>
        <taxon>Eukaryota</taxon>
        <taxon>Metazoa</taxon>
        <taxon>Ecdysozoa</taxon>
        <taxon>Arthropoda</taxon>
        <taxon>Hexapoda</taxon>
        <taxon>Insecta</taxon>
        <taxon>Pterygota</taxon>
        <taxon>Neoptera</taxon>
        <taxon>Paraneoptera</taxon>
        <taxon>Hemiptera</taxon>
        <taxon>Auchenorrhyncha</taxon>
        <taxon>Membracoidea</taxon>
        <taxon>Cicadellidae</taxon>
        <taxon>Cicadellinae</taxon>
        <taxon>Proconiini</taxon>
        <taxon>Cuerna</taxon>
    </lineage>
</organism>